<dbReference type="STRING" id="993689.GCA_002077135_00369"/>
<organism evidence="6 7">
    <name type="scientific">Metallibacterium scheffleri</name>
    <dbReference type="NCBI Taxonomy" id="993689"/>
    <lineage>
        <taxon>Bacteria</taxon>
        <taxon>Pseudomonadati</taxon>
        <taxon>Pseudomonadota</taxon>
        <taxon>Gammaproteobacteria</taxon>
        <taxon>Lysobacterales</taxon>
        <taxon>Rhodanobacteraceae</taxon>
        <taxon>Metallibacterium</taxon>
    </lineage>
</organism>
<dbReference type="PANTHER" id="PTHR30537:SF74">
    <property type="entry name" value="HTH-TYPE TRANSCRIPTIONAL REGULATOR TRPI"/>
    <property type="match status" value="1"/>
</dbReference>
<sequence length="307" mass="33767">MSEHLPSLNRLRAFEAAARLGSFAAAAVELHVTPAAISQKVRLLEDGLGFPLFKRHANALELTDQGRAYQPGLQSAFAAITRLTDEVRAMRAGPVLTVGVAPALAMHWLIPRLATFNRDHPDIEVRIATGGLMNPLRDDWTCTVRRGNGDWPGYTAEELFPSTLVAVCTRALARQLHKQRDLRKVPVVVVAHLRSQWDWWFKASGVKSSGALREVSFGSSAMAVQAALDGVGVLVAQLPYISDALASGLLVAPFGVPRQRYENWYLAFRAVRTEDAALGAFRQWLHSEAQRQMERYPIAPAADQAIK</sequence>
<dbReference type="PROSITE" id="PS50931">
    <property type="entry name" value="HTH_LYSR"/>
    <property type="match status" value="1"/>
</dbReference>
<reference evidence="6 7" key="1">
    <citation type="submission" date="2017-02" db="EMBL/GenBank/DDBJ databases">
        <title>Whole genome sequencing of Metallibacterium scheffleri DSM 24874 (T).</title>
        <authorList>
            <person name="Kumar S."/>
            <person name="Patil P."/>
            <person name="Patil P.B."/>
        </authorList>
    </citation>
    <scope>NUCLEOTIDE SEQUENCE [LARGE SCALE GENOMIC DNA]</scope>
    <source>
        <strain evidence="6 7">DSM 24874</strain>
    </source>
</reference>
<feature type="domain" description="HTH lysR-type" evidence="5">
    <location>
        <begin position="6"/>
        <end position="63"/>
    </location>
</feature>
<comment type="caution">
    <text evidence="6">The sequence shown here is derived from an EMBL/GenBank/DDBJ whole genome shotgun (WGS) entry which is preliminary data.</text>
</comment>
<dbReference type="GO" id="GO:0006351">
    <property type="term" value="P:DNA-templated transcription"/>
    <property type="evidence" value="ECO:0007669"/>
    <property type="project" value="TreeGrafter"/>
</dbReference>
<evidence type="ECO:0000313" key="6">
    <source>
        <dbReference type="EMBL" id="THD10133.1"/>
    </source>
</evidence>
<dbReference type="Pfam" id="PF00126">
    <property type="entry name" value="HTH_1"/>
    <property type="match status" value="1"/>
</dbReference>
<dbReference type="InterPro" id="IPR036388">
    <property type="entry name" value="WH-like_DNA-bd_sf"/>
</dbReference>
<dbReference type="GO" id="GO:0043565">
    <property type="term" value="F:sequence-specific DNA binding"/>
    <property type="evidence" value="ECO:0007669"/>
    <property type="project" value="TreeGrafter"/>
</dbReference>
<evidence type="ECO:0000256" key="3">
    <source>
        <dbReference type="ARBA" id="ARBA00023125"/>
    </source>
</evidence>
<dbReference type="InterPro" id="IPR058163">
    <property type="entry name" value="LysR-type_TF_proteobact-type"/>
</dbReference>
<accession>A0A4S3KMJ8</accession>
<keyword evidence="2" id="KW-0805">Transcription regulation</keyword>
<evidence type="ECO:0000256" key="4">
    <source>
        <dbReference type="ARBA" id="ARBA00023163"/>
    </source>
</evidence>
<protein>
    <submittedName>
        <fullName evidence="6">LysR family transcriptional regulator</fullName>
    </submittedName>
</protein>
<keyword evidence="3" id="KW-0238">DNA-binding</keyword>
<dbReference type="OrthoDB" id="5526340at2"/>
<dbReference type="InterPro" id="IPR036390">
    <property type="entry name" value="WH_DNA-bd_sf"/>
</dbReference>
<dbReference type="InterPro" id="IPR005119">
    <property type="entry name" value="LysR_subst-bd"/>
</dbReference>
<dbReference type="SUPFAM" id="SSF53850">
    <property type="entry name" value="Periplasmic binding protein-like II"/>
    <property type="match status" value="1"/>
</dbReference>
<dbReference type="Gene3D" id="3.40.190.10">
    <property type="entry name" value="Periplasmic binding protein-like II"/>
    <property type="match status" value="2"/>
</dbReference>
<gene>
    <name evidence="6" type="ORF">B1806_09720</name>
</gene>
<comment type="similarity">
    <text evidence="1">Belongs to the LysR transcriptional regulatory family.</text>
</comment>
<dbReference type="PRINTS" id="PR00039">
    <property type="entry name" value="HTHLYSR"/>
</dbReference>
<evidence type="ECO:0000313" key="7">
    <source>
        <dbReference type="Proteomes" id="UP000307749"/>
    </source>
</evidence>
<dbReference type="InterPro" id="IPR000847">
    <property type="entry name" value="LysR_HTH_N"/>
</dbReference>
<dbReference type="EMBL" id="MWQO01000033">
    <property type="protein sequence ID" value="THD10133.1"/>
    <property type="molecule type" value="Genomic_DNA"/>
</dbReference>
<dbReference type="Pfam" id="PF03466">
    <property type="entry name" value="LysR_substrate"/>
    <property type="match status" value="1"/>
</dbReference>
<dbReference type="AlphaFoldDB" id="A0A4S3KMJ8"/>
<dbReference type="SUPFAM" id="SSF46785">
    <property type="entry name" value="Winged helix' DNA-binding domain"/>
    <property type="match status" value="1"/>
</dbReference>
<evidence type="ECO:0000256" key="1">
    <source>
        <dbReference type="ARBA" id="ARBA00009437"/>
    </source>
</evidence>
<dbReference type="Gene3D" id="1.10.10.10">
    <property type="entry name" value="Winged helix-like DNA-binding domain superfamily/Winged helix DNA-binding domain"/>
    <property type="match status" value="1"/>
</dbReference>
<evidence type="ECO:0000259" key="5">
    <source>
        <dbReference type="PROSITE" id="PS50931"/>
    </source>
</evidence>
<dbReference type="Proteomes" id="UP000307749">
    <property type="component" value="Unassembled WGS sequence"/>
</dbReference>
<proteinExistence type="inferred from homology"/>
<dbReference type="CDD" id="cd08432">
    <property type="entry name" value="PBP2_GcdR_TrpI_HvrB_AmpR_like"/>
    <property type="match status" value="1"/>
</dbReference>
<evidence type="ECO:0000256" key="2">
    <source>
        <dbReference type="ARBA" id="ARBA00023015"/>
    </source>
</evidence>
<dbReference type="PANTHER" id="PTHR30537">
    <property type="entry name" value="HTH-TYPE TRANSCRIPTIONAL REGULATOR"/>
    <property type="match status" value="1"/>
</dbReference>
<keyword evidence="7" id="KW-1185">Reference proteome</keyword>
<dbReference type="GO" id="GO:0003700">
    <property type="term" value="F:DNA-binding transcription factor activity"/>
    <property type="evidence" value="ECO:0007669"/>
    <property type="project" value="InterPro"/>
</dbReference>
<keyword evidence="4" id="KW-0804">Transcription</keyword>
<dbReference type="RefSeq" id="WP_081130397.1">
    <property type="nucleotide sequence ID" value="NZ_LDOS01000005.1"/>
</dbReference>
<name>A0A4S3KMJ8_9GAMM</name>